<evidence type="ECO:0000313" key="2">
    <source>
        <dbReference type="Proteomes" id="UP001320706"/>
    </source>
</evidence>
<accession>A0ACC3SKC6</accession>
<comment type="caution">
    <text evidence="1">The sequence shown here is derived from an EMBL/GenBank/DDBJ whole genome shotgun (WGS) entry which is preliminary data.</text>
</comment>
<dbReference type="Proteomes" id="UP001320706">
    <property type="component" value="Unassembled WGS sequence"/>
</dbReference>
<dbReference type="EMBL" id="JAMKPW020000007">
    <property type="protein sequence ID" value="KAK8216783.1"/>
    <property type="molecule type" value="Genomic_DNA"/>
</dbReference>
<organism evidence="1 2">
    <name type="scientific">Zalaria obscura</name>
    <dbReference type="NCBI Taxonomy" id="2024903"/>
    <lineage>
        <taxon>Eukaryota</taxon>
        <taxon>Fungi</taxon>
        <taxon>Dikarya</taxon>
        <taxon>Ascomycota</taxon>
        <taxon>Pezizomycotina</taxon>
        <taxon>Dothideomycetes</taxon>
        <taxon>Dothideomycetidae</taxon>
        <taxon>Dothideales</taxon>
        <taxon>Zalariaceae</taxon>
        <taxon>Zalaria</taxon>
    </lineage>
</organism>
<sequence>MSSSSGLNPHAQTGFANSAAYDQHRPSFPAKSVEELLENVRVLSNTGARVVDLAAGTGKFTELLARRHEQFQVLAVEPHADMRRVLEEKKLNGVEVMDGVAAKMPLEDESVDAVIAAQAFHWFANMDSLKEIHRVLQMHGAFGMIWNIEDYNKPKSYEASTTWEQKLNDLVWSFDDNQPRFRHQQWRKIFDEQIESTPWSITAKANPLFALPLGEHIERWSQWLSKEALWSRFSTLSQIAVLDGEERERVKKIFDDAVNGHDVETNEKGEVALHGMTISVWTTKIPA</sequence>
<protein>
    <submittedName>
        <fullName evidence="1">Uncharacterized protein</fullName>
    </submittedName>
</protein>
<proteinExistence type="predicted"/>
<gene>
    <name evidence="1" type="ORF">M8818_001746</name>
</gene>
<evidence type="ECO:0000313" key="1">
    <source>
        <dbReference type="EMBL" id="KAK8216783.1"/>
    </source>
</evidence>
<name>A0ACC3SKC6_9PEZI</name>
<reference evidence="1" key="1">
    <citation type="submission" date="2024-02" db="EMBL/GenBank/DDBJ databases">
        <title>Metagenome Assembled Genome of Zalaria obscura JY119.</title>
        <authorList>
            <person name="Vighnesh L."/>
            <person name="Jagadeeshwari U."/>
            <person name="Venkata Ramana C."/>
            <person name="Sasikala C."/>
        </authorList>
    </citation>
    <scope>NUCLEOTIDE SEQUENCE</scope>
    <source>
        <strain evidence="1">JY119</strain>
    </source>
</reference>
<keyword evidence="2" id="KW-1185">Reference proteome</keyword>